<reference evidence="1" key="1">
    <citation type="submission" date="2020-10" db="EMBL/GenBank/DDBJ databases">
        <authorList>
            <person name="Abbas A."/>
            <person name="Razzaq R."/>
            <person name="Waqas M."/>
            <person name="Abbas N."/>
            <person name="Nielsen T.K."/>
            <person name="Hansen L.H."/>
            <person name="Hussain S."/>
            <person name="Shahid M."/>
        </authorList>
    </citation>
    <scope>NUCLEOTIDE SEQUENCE</scope>
    <source>
        <strain evidence="1">S14</strain>
    </source>
</reference>
<name>A0ABU1DF87_9HYPH</name>
<dbReference type="PANTHER" id="PTHR30565:SF9">
    <property type="entry name" value="PROTEIN YCIF"/>
    <property type="match status" value="1"/>
</dbReference>
<dbReference type="InterPro" id="IPR047114">
    <property type="entry name" value="YciF"/>
</dbReference>
<sequence length="168" mass="17761">MSATKKIQDLLLAELSDIYSAEKQIAQALPELAGKVSSVELKRAFEQHLDETKGQIRRLDKAFEALGVKPQAKTCKAMQGLVAEADELLGEGLAPEVLDVALIAAAQKVEHYEIASYGSLKAYADACGLEAIVDLMDATLGEEKAADEKLTALATSTLNATAVQASAS</sequence>
<dbReference type="RefSeq" id="WP_309390986.1">
    <property type="nucleotide sequence ID" value="NZ_JADBEO010000016.1"/>
</dbReference>
<dbReference type="Proteomes" id="UP001181622">
    <property type="component" value="Unassembled WGS sequence"/>
</dbReference>
<accession>A0ABU1DF87</accession>
<dbReference type="InterPro" id="IPR012347">
    <property type="entry name" value="Ferritin-like"/>
</dbReference>
<comment type="caution">
    <text evidence="1">The sequence shown here is derived from an EMBL/GenBank/DDBJ whole genome shotgun (WGS) entry which is preliminary data.</text>
</comment>
<dbReference type="CDD" id="cd07909">
    <property type="entry name" value="YciF"/>
    <property type="match status" value="1"/>
</dbReference>
<dbReference type="InterPro" id="IPR010287">
    <property type="entry name" value="DUF892_YciF-like"/>
</dbReference>
<dbReference type="EMBL" id="JADBEO010000016">
    <property type="protein sequence ID" value="MDR4306781.1"/>
    <property type="molecule type" value="Genomic_DNA"/>
</dbReference>
<dbReference type="InterPro" id="IPR009078">
    <property type="entry name" value="Ferritin-like_SF"/>
</dbReference>
<keyword evidence="2" id="KW-1185">Reference proteome</keyword>
<gene>
    <name evidence="1" type="ORF">IHQ68_09135</name>
</gene>
<protein>
    <submittedName>
        <fullName evidence="1">Ferritin-like domain-containing protein</fullName>
    </submittedName>
</protein>
<dbReference type="Gene3D" id="1.20.1260.10">
    <property type="match status" value="1"/>
</dbReference>
<organism evidence="1 2">
    <name type="scientific">Chelatococcus sambhunathii</name>
    <dbReference type="NCBI Taxonomy" id="363953"/>
    <lineage>
        <taxon>Bacteria</taxon>
        <taxon>Pseudomonadati</taxon>
        <taxon>Pseudomonadota</taxon>
        <taxon>Alphaproteobacteria</taxon>
        <taxon>Hyphomicrobiales</taxon>
        <taxon>Chelatococcaceae</taxon>
        <taxon>Chelatococcus</taxon>
    </lineage>
</organism>
<proteinExistence type="predicted"/>
<dbReference type="Pfam" id="PF05974">
    <property type="entry name" value="DUF892"/>
    <property type="match status" value="1"/>
</dbReference>
<dbReference type="PANTHER" id="PTHR30565">
    <property type="entry name" value="PROTEIN YCIF"/>
    <property type="match status" value="1"/>
</dbReference>
<evidence type="ECO:0000313" key="2">
    <source>
        <dbReference type="Proteomes" id="UP001181622"/>
    </source>
</evidence>
<dbReference type="SUPFAM" id="SSF47240">
    <property type="entry name" value="Ferritin-like"/>
    <property type="match status" value="1"/>
</dbReference>
<evidence type="ECO:0000313" key="1">
    <source>
        <dbReference type="EMBL" id="MDR4306781.1"/>
    </source>
</evidence>